<feature type="transmembrane region" description="Helical" evidence="7">
    <location>
        <begin position="142"/>
        <end position="166"/>
    </location>
</feature>
<evidence type="ECO:0000256" key="3">
    <source>
        <dbReference type="ARBA" id="ARBA00022475"/>
    </source>
</evidence>
<sequence length="222" mass="25080">MNLPAQLLAGDWLWVANAIFALFLYRAVRYAPWRILLDNAVMVNALVGLVFGAFIFWQFNAGIRPGFNFHILGSTLFMLMFGWQIATVSITLVMLATWLRADMGVVTLGINGLLMIALPVLFSDWLLRFSKLHLPKNLFLFVLWNGFFCSMLTIVLNVTATTLLLLSLSRHTWGEIQHYYLVASPILMLTEGFVTGMLITAFTVFQPQAVMNFSDEEYLAGK</sequence>
<evidence type="ECO:0000256" key="7">
    <source>
        <dbReference type="SAM" id="Phobius"/>
    </source>
</evidence>
<evidence type="ECO:0000313" key="8">
    <source>
        <dbReference type="EMBL" id="OIR04263.1"/>
    </source>
</evidence>
<comment type="caution">
    <text evidence="8">The sequence shown here is derived from an EMBL/GenBank/DDBJ whole genome shotgun (WGS) entry which is preliminary data.</text>
</comment>
<dbReference type="InterPro" id="IPR002751">
    <property type="entry name" value="CbiM/NikMN"/>
</dbReference>
<comment type="subcellular location">
    <subcellularLocation>
        <location evidence="1">Cell membrane</location>
        <topology evidence="1">Multi-pass membrane protein</topology>
    </subcellularLocation>
</comment>
<feature type="transmembrane region" description="Helical" evidence="7">
    <location>
        <begin position="12"/>
        <end position="28"/>
    </location>
</feature>
<feature type="transmembrane region" description="Helical" evidence="7">
    <location>
        <begin position="103"/>
        <end position="122"/>
    </location>
</feature>
<reference evidence="8" key="1">
    <citation type="submission" date="2016-10" db="EMBL/GenBank/DDBJ databases">
        <title>Sequence of Gallionella enrichment culture.</title>
        <authorList>
            <person name="Poehlein A."/>
            <person name="Muehling M."/>
            <person name="Daniel R."/>
        </authorList>
    </citation>
    <scope>NUCLEOTIDE SEQUENCE</scope>
</reference>
<evidence type="ECO:0000256" key="1">
    <source>
        <dbReference type="ARBA" id="ARBA00004651"/>
    </source>
</evidence>
<keyword evidence="4 7" id="KW-0812">Transmembrane</keyword>
<keyword evidence="3" id="KW-1003">Cell membrane</keyword>
<dbReference type="Pfam" id="PF01891">
    <property type="entry name" value="CbiM"/>
    <property type="match status" value="1"/>
</dbReference>
<feature type="transmembrane region" description="Helical" evidence="7">
    <location>
        <begin position="178"/>
        <end position="205"/>
    </location>
</feature>
<protein>
    <submittedName>
        <fullName evidence="8">Cobalt transport protein CbiM</fullName>
    </submittedName>
</protein>
<evidence type="ECO:0000256" key="4">
    <source>
        <dbReference type="ARBA" id="ARBA00022692"/>
    </source>
</evidence>
<dbReference type="GO" id="GO:0005886">
    <property type="term" value="C:plasma membrane"/>
    <property type="evidence" value="ECO:0007669"/>
    <property type="project" value="UniProtKB-SubCell"/>
</dbReference>
<evidence type="ECO:0000256" key="2">
    <source>
        <dbReference type="ARBA" id="ARBA00022448"/>
    </source>
</evidence>
<accession>A0A1J5S7I4</accession>
<keyword evidence="5 7" id="KW-1133">Transmembrane helix</keyword>
<dbReference type="EMBL" id="MLJW01000059">
    <property type="protein sequence ID" value="OIR04263.1"/>
    <property type="molecule type" value="Genomic_DNA"/>
</dbReference>
<feature type="transmembrane region" description="Helical" evidence="7">
    <location>
        <begin position="71"/>
        <end position="96"/>
    </location>
</feature>
<dbReference type="GO" id="GO:0000041">
    <property type="term" value="P:transition metal ion transport"/>
    <property type="evidence" value="ECO:0007669"/>
    <property type="project" value="InterPro"/>
</dbReference>
<dbReference type="AlphaFoldDB" id="A0A1J5S7I4"/>
<organism evidence="8">
    <name type="scientific">mine drainage metagenome</name>
    <dbReference type="NCBI Taxonomy" id="410659"/>
    <lineage>
        <taxon>unclassified sequences</taxon>
        <taxon>metagenomes</taxon>
        <taxon>ecological metagenomes</taxon>
    </lineage>
</organism>
<evidence type="ECO:0000256" key="6">
    <source>
        <dbReference type="ARBA" id="ARBA00023136"/>
    </source>
</evidence>
<dbReference type="Gene3D" id="1.10.1760.20">
    <property type="match status" value="1"/>
</dbReference>
<name>A0A1J5S7I4_9ZZZZ</name>
<proteinExistence type="predicted"/>
<feature type="transmembrane region" description="Helical" evidence="7">
    <location>
        <begin position="40"/>
        <end position="59"/>
    </location>
</feature>
<evidence type="ECO:0000256" key="5">
    <source>
        <dbReference type="ARBA" id="ARBA00022989"/>
    </source>
</evidence>
<keyword evidence="2" id="KW-0813">Transport</keyword>
<keyword evidence="6 7" id="KW-0472">Membrane</keyword>
<gene>
    <name evidence="8" type="ORF">GALL_137450</name>
</gene>